<gene>
    <name evidence="1" type="ORF">CYMTET_40259</name>
</gene>
<evidence type="ECO:0000313" key="2">
    <source>
        <dbReference type="Proteomes" id="UP001190700"/>
    </source>
</evidence>
<protein>
    <submittedName>
        <fullName evidence="1">Uncharacterized protein</fullName>
    </submittedName>
</protein>
<reference evidence="1 2" key="1">
    <citation type="journal article" date="2015" name="Genome Biol. Evol.">
        <title>Comparative Genomics of a Bacterivorous Green Alga Reveals Evolutionary Causalities and Consequences of Phago-Mixotrophic Mode of Nutrition.</title>
        <authorList>
            <person name="Burns J.A."/>
            <person name="Paasch A."/>
            <person name="Narechania A."/>
            <person name="Kim E."/>
        </authorList>
    </citation>
    <scope>NUCLEOTIDE SEQUENCE [LARGE SCALE GENOMIC DNA]</scope>
    <source>
        <strain evidence="1 2">PLY_AMNH</strain>
    </source>
</reference>
<evidence type="ECO:0000313" key="1">
    <source>
        <dbReference type="EMBL" id="KAK3250364.1"/>
    </source>
</evidence>
<organism evidence="1 2">
    <name type="scientific">Cymbomonas tetramitiformis</name>
    <dbReference type="NCBI Taxonomy" id="36881"/>
    <lineage>
        <taxon>Eukaryota</taxon>
        <taxon>Viridiplantae</taxon>
        <taxon>Chlorophyta</taxon>
        <taxon>Pyramimonadophyceae</taxon>
        <taxon>Pyramimonadales</taxon>
        <taxon>Pyramimonadaceae</taxon>
        <taxon>Cymbomonas</taxon>
    </lineage>
</organism>
<proteinExistence type="predicted"/>
<keyword evidence="2" id="KW-1185">Reference proteome</keyword>
<comment type="caution">
    <text evidence="1">The sequence shown here is derived from an EMBL/GenBank/DDBJ whole genome shotgun (WGS) entry which is preliminary data.</text>
</comment>
<accession>A0AAE0C9H4</accession>
<name>A0AAE0C9H4_9CHLO</name>
<sequence>MHTIIKTIFAAGLPTFAELEDSMSAVLPALEAGCGGGEYGYGATCPLCNAATLLLVEVLVFALPFWRAGVDALGVALAELREWLRREPAKCGPFDLELFASHDNKHLEVHYTIEDSAFVRDWSGHACYGNPLFEHDFILRGLTGLFSVVKEYPAGVQRVRLCYKGGQGALVGVVTEYVSGPHGSHLVQFDDDGSCTRGPLRLEQVVYDGERAFIRVGASSYRGSVSSAATTTAAAAASARAAAATTATRAARPVTTTAEGAA</sequence>
<dbReference type="EMBL" id="LGRX02026750">
    <property type="protein sequence ID" value="KAK3250364.1"/>
    <property type="molecule type" value="Genomic_DNA"/>
</dbReference>
<dbReference type="AlphaFoldDB" id="A0AAE0C9H4"/>
<dbReference type="Proteomes" id="UP001190700">
    <property type="component" value="Unassembled WGS sequence"/>
</dbReference>